<reference evidence="2" key="1">
    <citation type="submission" date="2020-05" db="EMBL/GenBank/DDBJ databases">
        <authorList>
            <person name="Chiriac C."/>
            <person name="Salcher M."/>
            <person name="Ghai R."/>
            <person name="Kavagutti S V."/>
        </authorList>
    </citation>
    <scope>NUCLEOTIDE SEQUENCE</scope>
</reference>
<dbReference type="AlphaFoldDB" id="A0A6J6UJA9"/>
<organism evidence="2">
    <name type="scientific">freshwater metagenome</name>
    <dbReference type="NCBI Taxonomy" id="449393"/>
    <lineage>
        <taxon>unclassified sequences</taxon>
        <taxon>metagenomes</taxon>
        <taxon>ecological metagenomes</taxon>
    </lineage>
</organism>
<accession>A0A6J6UJA9</accession>
<feature type="region of interest" description="Disordered" evidence="1">
    <location>
        <begin position="402"/>
        <end position="434"/>
    </location>
</feature>
<dbReference type="EMBL" id="CAEZYZ010000223">
    <property type="protein sequence ID" value="CAB4759168.1"/>
    <property type="molecule type" value="Genomic_DNA"/>
</dbReference>
<name>A0A6J6UJA9_9ZZZZ</name>
<sequence>MDRNGRSRRWLDCRSNRRGCMRGSNGRRRGEHRSGRHAPLELIEPCPSAALIGVGCGEQQASGHELELEPRRSCPAQIAERLAHDISRPGKLHRTEGSRLHHLARDLVFGGIDELNLNRVRHMLQHDEIAQALKQVSREPARLMAGLHDPIDHHEQCRAIVGRHRVDGFVEERAIGHAELRNGLCVGDAVGAASGDDLAEDREAVADAAGPGTGYEGERRWVSRHALCRADRCQVLGEHLRRHEPEGVVVGARPDGREHFLDLCCRKDEADVVGWLLDELEQRVEACRRDHVGLVDDVDLVARRGRREHRALAQITGVVDPAVARSIKLDDIEGACTVCREIEAALALTARVRGRALRAVERPGEDSSGRGLAAATRAGEQIGVVHAIVLKGAAQRAGHMVLPDDGVEGRRPVGAIQSHGHVRHPNRPDRQPKK</sequence>
<proteinExistence type="predicted"/>
<gene>
    <name evidence="2" type="ORF">UFOPK2810_01250</name>
</gene>
<protein>
    <submittedName>
        <fullName evidence="2">Unannotated protein</fullName>
    </submittedName>
</protein>
<evidence type="ECO:0000256" key="1">
    <source>
        <dbReference type="SAM" id="MobiDB-lite"/>
    </source>
</evidence>
<evidence type="ECO:0000313" key="2">
    <source>
        <dbReference type="EMBL" id="CAB4759168.1"/>
    </source>
</evidence>